<reference evidence="23" key="1">
    <citation type="journal article" date="2023" name="Front. Mar. Sci.">
        <title>A new Merluccius polli reference genome to investigate the effects of global change in West African waters.</title>
        <authorList>
            <person name="Mateo J.L."/>
            <person name="Blanco-Fernandez C."/>
            <person name="Garcia-Vazquez E."/>
            <person name="Machado-Schiaffino G."/>
        </authorList>
    </citation>
    <scope>NUCLEOTIDE SEQUENCE</scope>
    <source>
        <strain evidence="23">C29</strain>
        <tissue evidence="23">Fin</tissue>
    </source>
</reference>
<feature type="region of interest" description="Disordered" evidence="18">
    <location>
        <begin position="1450"/>
        <end position="1472"/>
    </location>
</feature>
<keyword evidence="14" id="KW-0807">Transducer</keyword>
<dbReference type="PANTHER" id="PTHR10336">
    <property type="entry name" value="PHOSPHOINOSITIDE-SPECIFIC PHOSPHOLIPASE C FAMILY PROTEIN"/>
    <property type="match status" value="1"/>
</dbReference>
<dbReference type="Proteomes" id="UP001174136">
    <property type="component" value="Unassembled WGS sequence"/>
</dbReference>
<evidence type="ECO:0000259" key="20">
    <source>
        <dbReference type="PROSITE" id="PS50004"/>
    </source>
</evidence>
<feature type="region of interest" description="Disordered" evidence="18">
    <location>
        <begin position="1492"/>
        <end position="1516"/>
    </location>
</feature>
<keyword evidence="10" id="KW-0106">Calcium</keyword>
<dbReference type="InterPro" id="IPR000909">
    <property type="entry name" value="PLipase_C_PInositol-sp_X_dom"/>
</dbReference>
<dbReference type="PANTHER" id="PTHR10336:SF51">
    <property type="entry name" value="1-PHOSPHATIDYLINOSITOL 4,5-BISPHOSPHATE PHOSPHODIESTERASE ETA-1"/>
    <property type="match status" value="1"/>
</dbReference>
<accession>A0AA47MJC5</accession>
<dbReference type="InterPro" id="IPR011993">
    <property type="entry name" value="PH-like_dom_sf"/>
</dbReference>
<feature type="region of interest" description="Disordered" evidence="18">
    <location>
        <begin position="1037"/>
        <end position="1070"/>
    </location>
</feature>
<dbReference type="FunFam" id="2.30.29.30:FF:000063">
    <property type="entry name" value="Phosphoinositide phospholipase C"/>
    <property type="match status" value="1"/>
</dbReference>
<evidence type="ECO:0000256" key="16">
    <source>
        <dbReference type="ARBA" id="ARBA00054490"/>
    </source>
</evidence>
<gene>
    <name evidence="23" type="primary">PLCH1_0</name>
    <name evidence="23" type="ORF">N1851_021851</name>
</gene>
<feature type="domain" description="EF-hand" evidence="22">
    <location>
        <begin position="284"/>
        <end position="319"/>
    </location>
</feature>
<feature type="compositionally biased region" description="Polar residues" evidence="18">
    <location>
        <begin position="1507"/>
        <end position="1516"/>
    </location>
</feature>
<evidence type="ECO:0000256" key="18">
    <source>
        <dbReference type="SAM" id="MobiDB-lite"/>
    </source>
</evidence>
<dbReference type="GO" id="GO:0005737">
    <property type="term" value="C:cytoplasm"/>
    <property type="evidence" value="ECO:0007669"/>
    <property type="project" value="UniProtKB-SubCell"/>
</dbReference>
<keyword evidence="12 17" id="KW-0443">Lipid metabolism</keyword>
<dbReference type="FunFam" id="1.10.238.10:FF:000036">
    <property type="entry name" value="Phosphoinositide phospholipase C"/>
    <property type="match status" value="1"/>
</dbReference>
<dbReference type="PROSITE" id="PS50008">
    <property type="entry name" value="PIPLC_Y_DOMAIN"/>
    <property type="match status" value="1"/>
</dbReference>
<dbReference type="GO" id="GO:0046488">
    <property type="term" value="P:phosphatidylinositol metabolic process"/>
    <property type="evidence" value="ECO:0007669"/>
    <property type="project" value="TreeGrafter"/>
</dbReference>
<evidence type="ECO:0000256" key="17">
    <source>
        <dbReference type="RuleBase" id="RU361133"/>
    </source>
</evidence>
<dbReference type="GO" id="GO:0005509">
    <property type="term" value="F:calcium ion binding"/>
    <property type="evidence" value="ECO:0007669"/>
    <property type="project" value="InterPro"/>
</dbReference>
<dbReference type="InterPro" id="IPR017946">
    <property type="entry name" value="PLC-like_Pdiesterase_TIM-brl"/>
</dbReference>
<comment type="cofactor">
    <cofactor evidence="1">
        <name>Ca(2+)</name>
        <dbReference type="ChEBI" id="CHEBI:29108"/>
    </cofactor>
</comment>
<proteinExistence type="predicted"/>
<dbReference type="InterPro" id="IPR035892">
    <property type="entry name" value="C2_domain_sf"/>
</dbReference>
<dbReference type="SUPFAM" id="SSF49562">
    <property type="entry name" value="C2 domain (Calcium/lipid-binding domain, CaLB)"/>
    <property type="match status" value="1"/>
</dbReference>
<dbReference type="Pfam" id="PF00387">
    <property type="entry name" value="PI-PLC-Y"/>
    <property type="match status" value="1"/>
</dbReference>
<feature type="compositionally biased region" description="Acidic residues" evidence="18">
    <location>
        <begin position="1492"/>
        <end position="1501"/>
    </location>
</feature>
<evidence type="ECO:0000256" key="3">
    <source>
        <dbReference type="ARBA" id="ARBA00004496"/>
    </source>
</evidence>
<keyword evidence="6" id="KW-0597">Phosphoprotein</keyword>
<dbReference type="InterPro" id="IPR001711">
    <property type="entry name" value="PLipase_C_Pinositol-sp_Y"/>
</dbReference>
<dbReference type="GO" id="GO:0005886">
    <property type="term" value="C:plasma membrane"/>
    <property type="evidence" value="ECO:0007669"/>
    <property type="project" value="UniProtKB-SubCell"/>
</dbReference>
<dbReference type="CDD" id="cd00275">
    <property type="entry name" value="C2_PLC_like"/>
    <property type="match status" value="1"/>
</dbReference>
<dbReference type="Pfam" id="PF00388">
    <property type="entry name" value="PI-PLC-X"/>
    <property type="match status" value="1"/>
</dbReference>
<dbReference type="Pfam" id="PF16457">
    <property type="entry name" value="PH_12"/>
    <property type="match status" value="1"/>
</dbReference>
<dbReference type="EMBL" id="JAOPHQ010003982">
    <property type="protein sequence ID" value="KAK0141169.1"/>
    <property type="molecule type" value="Genomic_DNA"/>
</dbReference>
<comment type="subcellular location">
    <subcellularLocation>
        <location evidence="2">Cell membrane</location>
    </subcellularLocation>
    <subcellularLocation>
        <location evidence="3">Cytoplasm</location>
    </subcellularLocation>
</comment>
<feature type="region of interest" description="Disordered" evidence="18">
    <location>
        <begin position="1187"/>
        <end position="1275"/>
    </location>
</feature>
<dbReference type="GO" id="GO:0004435">
    <property type="term" value="F:phosphatidylinositol-4,5-bisphosphate phospholipase C activity"/>
    <property type="evidence" value="ECO:0007669"/>
    <property type="project" value="UniProtKB-EC"/>
</dbReference>
<dbReference type="Gene3D" id="3.20.20.190">
    <property type="entry name" value="Phosphatidylinositol (PI) phosphodiesterase"/>
    <property type="match status" value="2"/>
</dbReference>
<dbReference type="SMART" id="SM00239">
    <property type="entry name" value="C2"/>
    <property type="match status" value="1"/>
</dbReference>
<dbReference type="FunFam" id="3.20.20.190:FF:000006">
    <property type="entry name" value="Phosphoinositide phospholipase C"/>
    <property type="match status" value="1"/>
</dbReference>
<evidence type="ECO:0000256" key="2">
    <source>
        <dbReference type="ARBA" id="ARBA00004236"/>
    </source>
</evidence>
<evidence type="ECO:0000256" key="10">
    <source>
        <dbReference type="ARBA" id="ARBA00022837"/>
    </source>
</evidence>
<dbReference type="FunFam" id="1.10.238.10:FF:000005">
    <property type="entry name" value="Phosphoinositide phospholipase C"/>
    <property type="match status" value="1"/>
</dbReference>
<dbReference type="Pfam" id="PF00168">
    <property type="entry name" value="C2"/>
    <property type="match status" value="1"/>
</dbReference>
<dbReference type="FunFam" id="2.60.40.150:FF:000018">
    <property type="entry name" value="Phosphoinositide phospholipase C"/>
    <property type="match status" value="1"/>
</dbReference>
<feature type="domain" description="EF-hand" evidence="22">
    <location>
        <begin position="320"/>
        <end position="356"/>
    </location>
</feature>
<evidence type="ECO:0000256" key="5">
    <source>
        <dbReference type="ARBA" id="ARBA00022490"/>
    </source>
</evidence>
<dbReference type="InterPro" id="IPR011992">
    <property type="entry name" value="EF-hand-dom_pair"/>
</dbReference>
<dbReference type="SUPFAM" id="SSF51695">
    <property type="entry name" value="PLC-like phosphodiesterases"/>
    <property type="match status" value="1"/>
</dbReference>
<organism evidence="23 24">
    <name type="scientific">Merluccius polli</name>
    <name type="common">Benguela hake</name>
    <name type="synonym">Merluccius cadenati</name>
    <dbReference type="NCBI Taxonomy" id="89951"/>
    <lineage>
        <taxon>Eukaryota</taxon>
        <taxon>Metazoa</taxon>
        <taxon>Chordata</taxon>
        <taxon>Craniata</taxon>
        <taxon>Vertebrata</taxon>
        <taxon>Euteleostomi</taxon>
        <taxon>Actinopterygii</taxon>
        <taxon>Neopterygii</taxon>
        <taxon>Teleostei</taxon>
        <taxon>Neoteleostei</taxon>
        <taxon>Acanthomorphata</taxon>
        <taxon>Zeiogadaria</taxon>
        <taxon>Gadariae</taxon>
        <taxon>Gadiformes</taxon>
        <taxon>Gadoidei</taxon>
        <taxon>Merlucciidae</taxon>
        <taxon>Merluccius</taxon>
    </lineage>
</organism>
<evidence type="ECO:0000259" key="21">
    <source>
        <dbReference type="PROSITE" id="PS50008"/>
    </source>
</evidence>
<feature type="domain" description="PI-PLC Y-box" evidence="21">
    <location>
        <begin position="738"/>
        <end position="850"/>
    </location>
</feature>
<feature type="compositionally biased region" description="Low complexity" evidence="18">
    <location>
        <begin position="1240"/>
        <end position="1262"/>
    </location>
</feature>
<comment type="function">
    <text evidence="16">The production of the second messenger molecules diacylglycerol (DAG) and inositol 1,4,5-trisphosphate (IP3) is mediated by activated phosphatidylinositol-specific phospholipase C enzymes. This phospholipase activity is very sensitive to calcium. May be important for formation and maintenance of the neuronal network in the postnatal brain.</text>
</comment>
<feature type="domain" description="C2" evidence="20">
    <location>
        <begin position="851"/>
        <end position="980"/>
    </location>
</feature>
<evidence type="ECO:0000256" key="15">
    <source>
        <dbReference type="ARBA" id="ARBA00023674"/>
    </source>
</evidence>
<dbReference type="Gene3D" id="1.10.238.10">
    <property type="entry name" value="EF-hand"/>
    <property type="match status" value="2"/>
</dbReference>
<evidence type="ECO:0000313" key="23">
    <source>
        <dbReference type="EMBL" id="KAK0141169.1"/>
    </source>
</evidence>
<evidence type="ECO:0000256" key="9">
    <source>
        <dbReference type="ARBA" id="ARBA00022801"/>
    </source>
</evidence>
<dbReference type="InterPro" id="IPR015359">
    <property type="entry name" value="PLC_EF-hand-like"/>
</dbReference>
<keyword evidence="4" id="KW-1003">Cell membrane</keyword>
<keyword evidence="13" id="KW-0472">Membrane</keyword>
<keyword evidence="9 17" id="KW-0378">Hydrolase</keyword>
<dbReference type="GO" id="GO:0016042">
    <property type="term" value="P:lipid catabolic process"/>
    <property type="evidence" value="ECO:0007669"/>
    <property type="project" value="UniProtKB-KW"/>
</dbReference>
<dbReference type="SMART" id="SM00054">
    <property type="entry name" value="EFh"/>
    <property type="match status" value="2"/>
</dbReference>
<evidence type="ECO:0000256" key="12">
    <source>
        <dbReference type="ARBA" id="ARBA00023098"/>
    </source>
</evidence>
<evidence type="ECO:0000259" key="19">
    <source>
        <dbReference type="PROSITE" id="PS50003"/>
    </source>
</evidence>
<dbReference type="PROSITE" id="PS50004">
    <property type="entry name" value="C2"/>
    <property type="match status" value="1"/>
</dbReference>
<comment type="catalytic activity">
    <reaction evidence="15">
        <text>a 1,2-diacyl-sn-glycero-3-phospho-(1D-myo-inositol-4,5-bisphosphate) + H2O = 1D-myo-inositol 1,4,5-trisphosphate + a 1,2-diacyl-sn-glycerol + H(+)</text>
        <dbReference type="Rhea" id="RHEA:33179"/>
        <dbReference type="ChEBI" id="CHEBI:15377"/>
        <dbReference type="ChEBI" id="CHEBI:15378"/>
        <dbReference type="ChEBI" id="CHEBI:17815"/>
        <dbReference type="ChEBI" id="CHEBI:58456"/>
        <dbReference type="ChEBI" id="CHEBI:203600"/>
        <dbReference type="EC" id="3.1.4.11"/>
    </reaction>
    <physiologicalReaction direction="left-to-right" evidence="15">
        <dbReference type="Rhea" id="RHEA:33180"/>
    </physiologicalReaction>
</comment>
<feature type="compositionally biased region" description="Polar residues" evidence="18">
    <location>
        <begin position="1450"/>
        <end position="1459"/>
    </location>
</feature>
<dbReference type="SMART" id="SM00149">
    <property type="entry name" value="PLCYc"/>
    <property type="match status" value="1"/>
</dbReference>
<feature type="region of interest" description="Disordered" evidence="18">
    <location>
        <begin position="697"/>
        <end position="729"/>
    </location>
</feature>
<evidence type="ECO:0000259" key="22">
    <source>
        <dbReference type="PROSITE" id="PS50222"/>
    </source>
</evidence>
<dbReference type="Gene3D" id="2.30.29.30">
    <property type="entry name" value="Pleckstrin-homology domain (PH domain)/Phosphotyrosine-binding domain (PTB)"/>
    <property type="match status" value="1"/>
</dbReference>
<dbReference type="SMART" id="SM00233">
    <property type="entry name" value="PH"/>
    <property type="match status" value="1"/>
</dbReference>
<evidence type="ECO:0000256" key="11">
    <source>
        <dbReference type="ARBA" id="ARBA00022963"/>
    </source>
</evidence>
<feature type="compositionally biased region" description="Polar residues" evidence="18">
    <location>
        <begin position="1230"/>
        <end position="1239"/>
    </location>
</feature>
<dbReference type="SUPFAM" id="SSF50729">
    <property type="entry name" value="PH domain-like"/>
    <property type="match status" value="1"/>
</dbReference>
<dbReference type="PRINTS" id="PR00390">
    <property type="entry name" value="PHPHLIPASEC"/>
</dbReference>
<sequence>MSHAQNLSTEGLLVDDAVVGYQFPSRVPHLLSNQSDQTTDLPAHRRCTIRCQPSHRWVVILSPGLPDTMSSWVVNRKGEPQYCRHFLNDNSIFHEKMAVFCSPFFNTHSRHGGRSTYTCAPSEKSSVATGATLIAHNVYHVWGSVAVPQKCRIIQTVERCMSVMQSGTQMVKLKAGSKGLLRLFYLDEHRSCIRWKPSRKSEKAKITIDSLYKVTEGHQSDIFHRHAEGGFEPACCFTVYHGNHMESLDLVTSNADEARTWVTGLRYLMAGISDEDSLARRQRTHDQYPSDTFEEADKNGDGLLNIEEIYQLLHKLNVNLPRRKVKQMFQEADTDDQQGTLTYEEFSVFYKMMSLRRDLFLLMMAYSDRRDHLTAEELAVFLRNEQKMTAVTPEYCADIIDKFEESAEYKQKGLLGIDGFTSFMRSPACDVFNPLHHEVNQDMEQPLCNYFIASSHNTYLTGDQLLSHSKTDMYAWVLQSGCRCVEVDCWDGPDGDPVVQHGYTLTSKIPFRSVIETINKYAFANNRYPVILSIENHCNIQQQKKIAQYLREILGDKLDLGHALSRESKTLPSPHSLQGKILIKGKRLPAYLSADAEEGEVSDDDSADEIEDDFKLKNTNSNGHHQVESHIRKKLDSLLKEAQIGDKEDTDSFSIRALLRATHQGIQKNLRQSSKGVLRKSQSRSFITTLKQKRHSKSRLTCQSVEKEDDEQDSAYREAGQFNRGGRKRKTMKLSRDLSDLVVFTNSVASQECLDEGTPGDVLSFSETRAQSLVNHRAQQFLAFNQRQLSRIYPSAYRIDSSNFNPQFYWNVGCQLVALNYQTEGRMMQLNRAKFLVNGGSGFVLKPPPMCQGSLNPFCDDPLPAYPKKQLMLKIISGQQLPKPPDSMLGDRGEIIDPFVEVEIIGLPVDCCKEQTRVVDDNGFNPVWEETLSFTLHMAEVALVRFLVWDHDPIGRDFVGQRTVAFSSLMPGYRHVYLEGLTEASIFVHISVHDIYGKGHQLRGIRGFFSRSSKSSVEANSPATLKTRSISDHLLRRTASAPAKGRKKTKMALAESMASISDPKHSAGPGVESVVRQEGAVEKRPQPRPSLTHRPISMPLERLLEGQLTICSPDKELHHLGVDAVIGMSPLDRPRSTSVGLLIESSASDQLSFSSPTKTFTDRITQRSHSVETSHLVIGEEEERCGDVFSKEQSQERLNQGKRFGSGFTGTQRNCVRSPFESSQRRQQKPETSSDSTTYTVAPSILSTSSSAPSSVTPLSPVNMDRSNLRSPNSLQDSTISRLINAVSIGNENDTRGSISALIGQLDYTVDQSNHTTTSNSGMKSEHHRLNGFLNLSLQNCSTPNQSNIPHKGLQGYMSPLNSGSSNCPNNIKGPISPQKAQKTDYPNTKIYSPRKISQTDAPAPSLFHSPETTEQEEVYTILDEEVLSPTSAYNLKKQAIHFQALDSMKSTPSDSLGASPTKVPRGMGTEGSMGRCVDQIERGSHHLDREAEESVYEEVYDPTGPHSRTWSWGSV</sequence>
<dbReference type="GO" id="GO:0051209">
    <property type="term" value="P:release of sequestered calcium ion into cytosol"/>
    <property type="evidence" value="ECO:0007669"/>
    <property type="project" value="TreeGrafter"/>
</dbReference>
<dbReference type="InterPro" id="IPR002048">
    <property type="entry name" value="EF_hand_dom"/>
</dbReference>
<evidence type="ECO:0000256" key="1">
    <source>
        <dbReference type="ARBA" id="ARBA00001913"/>
    </source>
</evidence>
<dbReference type="PROSITE" id="PS50007">
    <property type="entry name" value="PIPLC_X_DOMAIN"/>
    <property type="match status" value="1"/>
</dbReference>
<keyword evidence="24" id="KW-1185">Reference proteome</keyword>
<dbReference type="EC" id="3.1.4.11" evidence="17"/>
<name>A0AA47MJC5_MERPO</name>
<evidence type="ECO:0000256" key="6">
    <source>
        <dbReference type="ARBA" id="ARBA00022553"/>
    </source>
</evidence>
<evidence type="ECO:0000256" key="7">
    <source>
        <dbReference type="ARBA" id="ARBA00022723"/>
    </source>
</evidence>
<dbReference type="Pfam" id="PF09279">
    <property type="entry name" value="EF-hand_like"/>
    <property type="match status" value="1"/>
</dbReference>
<dbReference type="InterPro" id="IPR001849">
    <property type="entry name" value="PH_domain"/>
</dbReference>
<evidence type="ECO:0000256" key="14">
    <source>
        <dbReference type="ARBA" id="ARBA00023224"/>
    </source>
</evidence>
<keyword evidence="7" id="KW-0479">Metal-binding</keyword>
<dbReference type="GO" id="GO:0048015">
    <property type="term" value="P:phosphatidylinositol-mediated signaling"/>
    <property type="evidence" value="ECO:0007669"/>
    <property type="project" value="TreeGrafter"/>
</dbReference>
<dbReference type="SMART" id="SM00148">
    <property type="entry name" value="PLCXc"/>
    <property type="match status" value="1"/>
</dbReference>
<keyword evidence="5" id="KW-0963">Cytoplasm</keyword>
<feature type="domain" description="PH" evidence="19">
    <location>
        <begin position="162"/>
        <end position="270"/>
    </location>
</feature>
<comment type="caution">
    <text evidence="23">The sequence shown here is derived from an EMBL/GenBank/DDBJ whole genome shotgun (WGS) entry which is preliminary data.</text>
</comment>
<dbReference type="CDD" id="cd16205">
    <property type="entry name" value="EFh_PI-PLCeta"/>
    <property type="match status" value="1"/>
</dbReference>
<protein>
    <recommendedName>
        <fullName evidence="17">Phosphoinositide phospholipase C</fullName>
        <ecNumber evidence="17">3.1.4.11</ecNumber>
    </recommendedName>
</protein>
<evidence type="ECO:0000313" key="24">
    <source>
        <dbReference type="Proteomes" id="UP001174136"/>
    </source>
</evidence>
<dbReference type="PROSITE" id="PS50222">
    <property type="entry name" value="EF_HAND_2"/>
    <property type="match status" value="2"/>
</dbReference>
<dbReference type="FunFam" id="3.20.20.190:FF:000002">
    <property type="entry name" value="Phosphoinositide phospholipase C"/>
    <property type="match status" value="1"/>
</dbReference>
<feature type="compositionally biased region" description="Polar residues" evidence="18">
    <location>
        <begin position="1265"/>
        <end position="1275"/>
    </location>
</feature>
<evidence type="ECO:0000256" key="8">
    <source>
        <dbReference type="ARBA" id="ARBA00022737"/>
    </source>
</evidence>
<dbReference type="Gene3D" id="2.60.40.150">
    <property type="entry name" value="C2 domain"/>
    <property type="match status" value="1"/>
</dbReference>
<keyword evidence="8" id="KW-0677">Repeat</keyword>
<dbReference type="SUPFAM" id="SSF47473">
    <property type="entry name" value="EF-hand"/>
    <property type="match status" value="1"/>
</dbReference>
<evidence type="ECO:0000256" key="13">
    <source>
        <dbReference type="ARBA" id="ARBA00023136"/>
    </source>
</evidence>
<dbReference type="InterPro" id="IPR018247">
    <property type="entry name" value="EF_Hand_1_Ca_BS"/>
</dbReference>
<keyword evidence="11 17" id="KW-0442">Lipid degradation</keyword>
<dbReference type="PROSITE" id="PS50003">
    <property type="entry name" value="PH_DOMAIN"/>
    <property type="match status" value="1"/>
</dbReference>
<dbReference type="PROSITE" id="PS00018">
    <property type="entry name" value="EF_HAND_1"/>
    <property type="match status" value="1"/>
</dbReference>
<dbReference type="InterPro" id="IPR001192">
    <property type="entry name" value="PI-PLC_fam"/>
</dbReference>
<evidence type="ECO:0000256" key="4">
    <source>
        <dbReference type="ARBA" id="ARBA00022475"/>
    </source>
</evidence>
<dbReference type="InterPro" id="IPR000008">
    <property type="entry name" value="C2_dom"/>
</dbReference>